<dbReference type="CDD" id="cd00590">
    <property type="entry name" value="RRM_SF"/>
    <property type="match status" value="2"/>
</dbReference>
<evidence type="ECO:0000259" key="2">
    <source>
        <dbReference type="PROSITE" id="PS50102"/>
    </source>
</evidence>
<dbReference type="GO" id="GO:0003723">
    <property type="term" value="F:RNA binding"/>
    <property type="evidence" value="ECO:0007669"/>
    <property type="project" value="UniProtKB-UniRule"/>
</dbReference>
<evidence type="ECO:0000256" key="1">
    <source>
        <dbReference type="PROSITE-ProRule" id="PRU00176"/>
    </source>
</evidence>
<dbReference type="GeneID" id="5009695"/>
<organism evidence="3 4">
    <name type="scientific">Paramecium tetraurelia</name>
    <dbReference type="NCBI Taxonomy" id="5888"/>
    <lineage>
        <taxon>Eukaryota</taxon>
        <taxon>Sar</taxon>
        <taxon>Alveolata</taxon>
        <taxon>Ciliophora</taxon>
        <taxon>Intramacronucleata</taxon>
        <taxon>Oligohymenophorea</taxon>
        <taxon>Peniculida</taxon>
        <taxon>Parameciidae</taxon>
        <taxon>Paramecium</taxon>
    </lineage>
</organism>
<dbReference type="PROSITE" id="PS50102">
    <property type="entry name" value="RRM"/>
    <property type="match status" value="2"/>
</dbReference>
<sequence>MISFSSPVLPDSWMNSNMLLLSLIAPPENLSPEYFGSLLTQYGQVSQVTILNKSLMDYKVLVEMGTPEAAKSAKSFLDQLSSNFIKCSFYSDEKPPQSGSLNNCSLDLINDSTMSSLRNRHSTSLNEIVQEDDKQQPSSKRKINSSTTLQHTTTLCLNGIKGKNLDAQKLYNIFSNFGNIDKILFIKYNPEQTRLKNFALIKYLKEEYSIFVFENCQKLQFFDSTISISFVAEDAIEKLLSLDTLYNEQDYYVGSQETDRFNSSNKMNLLPPSQVLHVSNLKKVSSNAETMWDVFSEFGIVEAVKVLNTQFKFMCLVKMENLKQALEVMALMHNEEVDNRNVQISFTKARI</sequence>
<evidence type="ECO:0000313" key="4">
    <source>
        <dbReference type="Proteomes" id="UP000000600"/>
    </source>
</evidence>
<dbReference type="EMBL" id="CT867986">
    <property type="protein sequence ID" value="CAK56513.1"/>
    <property type="molecule type" value="Genomic_DNA"/>
</dbReference>
<dbReference type="FunFam" id="3.30.70.330:FF:000890">
    <property type="entry name" value="Uncharacterized protein"/>
    <property type="match status" value="1"/>
</dbReference>
<dbReference type="InterPro" id="IPR035979">
    <property type="entry name" value="RBD_domain_sf"/>
</dbReference>
<dbReference type="InterPro" id="IPR000504">
    <property type="entry name" value="RRM_dom"/>
</dbReference>
<proteinExistence type="predicted"/>
<keyword evidence="4" id="KW-1185">Reference proteome</keyword>
<feature type="domain" description="RRM" evidence="2">
    <location>
        <begin position="153"/>
        <end position="233"/>
    </location>
</feature>
<dbReference type="SUPFAM" id="SSF54928">
    <property type="entry name" value="RNA-binding domain, RBD"/>
    <property type="match status" value="2"/>
</dbReference>
<keyword evidence="1" id="KW-0694">RNA-binding</keyword>
<dbReference type="InterPro" id="IPR012677">
    <property type="entry name" value="Nucleotide-bd_a/b_plait_sf"/>
</dbReference>
<dbReference type="PANTHER" id="PTHR15592">
    <property type="entry name" value="MATRIN 3/NUCLEAR PROTEIN 220-RELATED"/>
    <property type="match status" value="1"/>
</dbReference>
<protein>
    <recommendedName>
        <fullName evidence="2">RRM domain-containing protein</fullName>
    </recommendedName>
</protein>
<name>A0BD96_PARTE</name>
<dbReference type="Pfam" id="PF00076">
    <property type="entry name" value="RRM_1"/>
    <property type="match status" value="2"/>
</dbReference>
<dbReference type="OrthoDB" id="296632at2759"/>
<evidence type="ECO:0000313" key="3">
    <source>
        <dbReference type="EMBL" id="CAK56513.1"/>
    </source>
</evidence>
<dbReference type="SMART" id="SM00360">
    <property type="entry name" value="RRM"/>
    <property type="match status" value="2"/>
</dbReference>
<dbReference type="Pfam" id="PF13893">
    <property type="entry name" value="RRM_5"/>
    <property type="match status" value="1"/>
</dbReference>
<dbReference type="InParanoid" id="A0BD96"/>
<dbReference type="STRING" id="5888.A0BD96"/>
<dbReference type="RefSeq" id="XP_001423911.1">
    <property type="nucleotide sequence ID" value="XM_001423874.2"/>
</dbReference>
<dbReference type="eggNOG" id="ENOG502STEB">
    <property type="taxonomic scope" value="Eukaryota"/>
</dbReference>
<dbReference type="Proteomes" id="UP000000600">
    <property type="component" value="Unassembled WGS sequence"/>
</dbReference>
<gene>
    <name evidence="3" type="ORF">GSPATT00004607001</name>
</gene>
<dbReference type="OMA" id="KEEYSIF"/>
<accession>A0BD96</accession>
<dbReference type="KEGG" id="ptm:GSPATT00004607001"/>
<dbReference type="HOGENOM" id="CLU_790976_0_0_1"/>
<reference evidence="3 4" key="1">
    <citation type="journal article" date="2006" name="Nature">
        <title>Global trends of whole-genome duplications revealed by the ciliate Paramecium tetraurelia.</title>
        <authorList>
            <consortium name="Genoscope"/>
            <person name="Aury J.-M."/>
            <person name="Jaillon O."/>
            <person name="Duret L."/>
            <person name="Noel B."/>
            <person name="Jubin C."/>
            <person name="Porcel B.M."/>
            <person name="Segurens B."/>
            <person name="Daubin V."/>
            <person name="Anthouard V."/>
            <person name="Aiach N."/>
            <person name="Arnaiz O."/>
            <person name="Billaut A."/>
            <person name="Beisson J."/>
            <person name="Blanc I."/>
            <person name="Bouhouche K."/>
            <person name="Camara F."/>
            <person name="Duharcourt S."/>
            <person name="Guigo R."/>
            <person name="Gogendeau D."/>
            <person name="Katinka M."/>
            <person name="Keller A.-M."/>
            <person name="Kissmehl R."/>
            <person name="Klotz C."/>
            <person name="Koll F."/>
            <person name="Le Moue A."/>
            <person name="Lepere C."/>
            <person name="Malinsky S."/>
            <person name="Nowacki M."/>
            <person name="Nowak J.K."/>
            <person name="Plattner H."/>
            <person name="Poulain J."/>
            <person name="Ruiz F."/>
            <person name="Serrano V."/>
            <person name="Zagulski M."/>
            <person name="Dessen P."/>
            <person name="Betermier M."/>
            <person name="Weissenbach J."/>
            <person name="Scarpelli C."/>
            <person name="Schachter V."/>
            <person name="Sperling L."/>
            <person name="Meyer E."/>
            <person name="Cohen J."/>
            <person name="Wincker P."/>
        </authorList>
    </citation>
    <scope>NUCLEOTIDE SEQUENCE [LARGE SCALE GENOMIC DNA]</scope>
    <source>
        <strain evidence="3 4">Stock d4-2</strain>
    </source>
</reference>
<dbReference type="AlphaFoldDB" id="A0BD96"/>
<dbReference type="Gene3D" id="3.30.70.330">
    <property type="match status" value="3"/>
</dbReference>
<feature type="domain" description="RRM" evidence="2">
    <location>
        <begin position="274"/>
        <end position="349"/>
    </location>
</feature>